<keyword evidence="6" id="KW-1133">Transmembrane helix</keyword>
<evidence type="ECO:0000256" key="4">
    <source>
        <dbReference type="ARBA" id="ARBA00023157"/>
    </source>
</evidence>
<dbReference type="CDD" id="cd03010">
    <property type="entry name" value="TlpA_like_DsbE"/>
    <property type="match status" value="1"/>
</dbReference>
<dbReference type="Gene3D" id="3.40.30.10">
    <property type="entry name" value="Glutaredoxin"/>
    <property type="match status" value="1"/>
</dbReference>
<evidence type="ECO:0000313" key="9">
    <source>
        <dbReference type="Proteomes" id="UP001432180"/>
    </source>
</evidence>
<evidence type="ECO:0000313" key="8">
    <source>
        <dbReference type="EMBL" id="WPL16219.1"/>
    </source>
</evidence>
<evidence type="ECO:0000256" key="3">
    <source>
        <dbReference type="ARBA" id="ARBA00022748"/>
    </source>
</evidence>
<protein>
    <submittedName>
        <fullName evidence="8">Cytochrome c biogenesis protein CcmG</fullName>
    </submittedName>
</protein>
<evidence type="ECO:0000256" key="5">
    <source>
        <dbReference type="ARBA" id="ARBA00023284"/>
    </source>
</evidence>
<feature type="transmembrane region" description="Helical" evidence="6">
    <location>
        <begin position="15"/>
        <end position="33"/>
    </location>
</feature>
<keyword evidence="5" id="KW-0676">Redox-active center</keyword>
<keyword evidence="6" id="KW-0472">Membrane</keyword>
<evidence type="ECO:0000256" key="2">
    <source>
        <dbReference type="ARBA" id="ARBA00007758"/>
    </source>
</evidence>
<proteinExistence type="inferred from homology"/>
<dbReference type="PANTHER" id="PTHR42852:SF6">
    <property type="entry name" value="THIOL:DISULFIDE INTERCHANGE PROTEIN DSBE"/>
    <property type="match status" value="1"/>
</dbReference>
<accession>A0ABZ0S6S2</accession>
<dbReference type="PANTHER" id="PTHR42852">
    <property type="entry name" value="THIOL:DISULFIDE INTERCHANGE PROTEIN DSBE"/>
    <property type="match status" value="1"/>
</dbReference>
<dbReference type="Pfam" id="PF08534">
    <property type="entry name" value="Redoxin"/>
    <property type="match status" value="1"/>
</dbReference>
<dbReference type="EMBL" id="CP121472">
    <property type="protein sequence ID" value="WPL16219.1"/>
    <property type="molecule type" value="Genomic_DNA"/>
</dbReference>
<comment type="subcellular location">
    <subcellularLocation>
        <location evidence="1">Cell inner membrane</location>
        <topology evidence="1">Single-pass membrane protein</topology>
        <orientation evidence="1">Periplasmic side</orientation>
    </subcellularLocation>
</comment>
<keyword evidence="4" id="KW-1015">Disulfide bond</keyword>
<dbReference type="InterPro" id="IPR036249">
    <property type="entry name" value="Thioredoxin-like_sf"/>
</dbReference>
<dbReference type="NCBIfam" id="TIGR00385">
    <property type="entry name" value="dsbE"/>
    <property type="match status" value="1"/>
</dbReference>
<dbReference type="RefSeq" id="WP_328986765.1">
    <property type="nucleotide sequence ID" value="NZ_CP121472.1"/>
</dbReference>
<name>A0ABZ0S6S2_9GAMM</name>
<feature type="domain" description="Thioredoxin" evidence="7">
    <location>
        <begin position="43"/>
        <end position="181"/>
    </location>
</feature>
<dbReference type="Proteomes" id="UP001432180">
    <property type="component" value="Chromosome"/>
</dbReference>
<dbReference type="InterPro" id="IPR013740">
    <property type="entry name" value="Redoxin"/>
</dbReference>
<gene>
    <name evidence="8" type="primary">dsbE</name>
    <name evidence="8" type="ORF">Thiowin_01172</name>
</gene>
<evidence type="ECO:0000256" key="6">
    <source>
        <dbReference type="SAM" id="Phobius"/>
    </source>
</evidence>
<comment type="similarity">
    <text evidence="2">Belongs to the thioredoxin family. DsbE subfamily.</text>
</comment>
<dbReference type="SUPFAM" id="SSF52833">
    <property type="entry name" value="Thioredoxin-like"/>
    <property type="match status" value="1"/>
</dbReference>
<reference evidence="8 9" key="1">
    <citation type="journal article" date="2023" name="Microorganisms">
        <title>Thiorhodovibrio frisius and Trv. litoralis spp. nov., Two Novel Members from a Clade of Fastidious Purple Sulfur Bacteria That Exhibit Unique Red-Shifted Light-Harvesting Capabilities.</title>
        <authorList>
            <person name="Methner A."/>
            <person name="Kuzyk S.B."/>
            <person name="Petersen J."/>
            <person name="Bauer S."/>
            <person name="Brinkmann H."/>
            <person name="Sichau K."/>
            <person name="Wanner G."/>
            <person name="Wolf J."/>
            <person name="Neumann-Schaal M."/>
            <person name="Henke P."/>
            <person name="Tank M."/>
            <person name="Sproer C."/>
            <person name="Bunk B."/>
            <person name="Overmann J."/>
        </authorList>
    </citation>
    <scope>NUCLEOTIDE SEQUENCE [LARGE SCALE GENOMIC DNA]</scope>
    <source>
        <strain evidence="8 9">DSM 6702</strain>
    </source>
</reference>
<organism evidence="8 9">
    <name type="scientific">Thiorhodovibrio winogradskyi</name>
    <dbReference type="NCBI Taxonomy" id="77007"/>
    <lineage>
        <taxon>Bacteria</taxon>
        <taxon>Pseudomonadati</taxon>
        <taxon>Pseudomonadota</taxon>
        <taxon>Gammaproteobacteria</taxon>
        <taxon>Chromatiales</taxon>
        <taxon>Chromatiaceae</taxon>
        <taxon>Thiorhodovibrio</taxon>
    </lineage>
</organism>
<dbReference type="InterPro" id="IPR050553">
    <property type="entry name" value="Thioredoxin_ResA/DsbE_sf"/>
</dbReference>
<sequence>MTDDKTTPSNSKLRFLVPLIIFGALAGLLLFGLGQDPREVPSPLVGKAAPEFKLPDLLDPSRTVSNADLDGQISLINVWASWCNACRAEHGILMELAGRDDFQIIGLNWKDDKTDATTVIRMTGNPYKRIAHDPDNEYGIDWGIYGAPETFVVDRQGIIRHKHIGPIDPPTWERVLAPLIEKLNAEQPGKES</sequence>
<dbReference type="PROSITE" id="PS51352">
    <property type="entry name" value="THIOREDOXIN_2"/>
    <property type="match status" value="1"/>
</dbReference>
<keyword evidence="3" id="KW-0201">Cytochrome c-type biogenesis</keyword>
<keyword evidence="6" id="KW-0812">Transmembrane</keyword>
<keyword evidence="9" id="KW-1185">Reference proteome</keyword>
<dbReference type="InterPro" id="IPR004799">
    <property type="entry name" value="Periplasmic_diS_OxRdtase_DsbE"/>
</dbReference>
<evidence type="ECO:0000259" key="7">
    <source>
        <dbReference type="PROSITE" id="PS51352"/>
    </source>
</evidence>
<dbReference type="InterPro" id="IPR013766">
    <property type="entry name" value="Thioredoxin_domain"/>
</dbReference>
<evidence type="ECO:0000256" key="1">
    <source>
        <dbReference type="ARBA" id="ARBA00004383"/>
    </source>
</evidence>